<gene>
    <name evidence="3" type="ORF">HNR38_000310</name>
</gene>
<reference evidence="3 4" key="1">
    <citation type="submission" date="2020-08" db="EMBL/GenBank/DDBJ databases">
        <title>Genomic Encyclopedia of Type Strains, Phase IV (KMG-IV): sequencing the most valuable type-strain genomes for metagenomic binning, comparative biology and taxonomic classification.</title>
        <authorList>
            <person name="Goeker M."/>
        </authorList>
    </citation>
    <scope>NUCLEOTIDE SEQUENCE [LARGE SCALE GENOMIC DNA]</scope>
    <source>
        <strain evidence="3 4">DSM 22359</strain>
    </source>
</reference>
<proteinExistence type="predicted"/>
<organism evidence="3 4">
    <name type="scientific">Marinobacter oulmenensis</name>
    <dbReference type="NCBI Taxonomy" id="643747"/>
    <lineage>
        <taxon>Bacteria</taxon>
        <taxon>Pseudomonadati</taxon>
        <taxon>Pseudomonadota</taxon>
        <taxon>Gammaproteobacteria</taxon>
        <taxon>Pseudomonadales</taxon>
        <taxon>Marinobacteraceae</taxon>
        <taxon>Marinobacter</taxon>
    </lineage>
</organism>
<evidence type="ECO:0000256" key="1">
    <source>
        <dbReference type="SAM" id="MobiDB-lite"/>
    </source>
</evidence>
<sequence length="182" mass="19852">MSRRIPHLFLALLLLPPGTNAADNPGAHEHGHAQLQLAIDGSKVELFLLSPAVNLAGFEHAPRTPEQRQTMDELAAWSRQTPLVNTRTGTCSVQSHSLHASWSGHQEDHNHEHADDQEHAGHADLEISQTLTCPDLIGADTLVTPLTTRFTRMEQLDVQWVGPAGQGAAQLTADEDRFNTGD</sequence>
<evidence type="ECO:0008006" key="5">
    <source>
        <dbReference type="Google" id="ProtNLM"/>
    </source>
</evidence>
<dbReference type="EMBL" id="JACHFE010000001">
    <property type="protein sequence ID" value="MBB5319842.1"/>
    <property type="molecule type" value="Genomic_DNA"/>
</dbReference>
<evidence type="ECO:0000256" key="2">
    <source>
        <dbReference type="SAM" id="SignalP"/>
    </source>
</evidence>
<accession>A0A840U4K9</accession>
<protein>
    <recommendedName>
        <fullName evidence="5">DUF2796 domain-containing protein</fullName>
    </recommendedName>
</protein>
<feature type="compositionally biased region" description="Basic and acidic residues" evidence="1">
    <location>
        <begin position="105"/>
        <end position="119"/>
    </location>
</feature>
<feature type="chain" id="PRO_5032428672" description="DUF2796 domain-containing protein" evidence="2">
    <location>
        <begin position="22"/>
        <end position="182"/>
    </location>
</feature>
<dbReference type="Pfam" id="PF10986">
    <property type="entry name" value="ZrgA"/>
    <property type="match status" value="1"/>
</dbReference>
<keyword evidence="4" id="KW-1185">Reference proteome</keyword>
<evidence type="ECO:0000313" key="3">
    <source>
        <dbReference type="EMBL" id="MBB5319842.1"/>
    </source>
</evidence>
<comment type="caution">
    <text evidence="3">The sequence shown here is derived from an EMBL/GenBank/DDBJ whole genome shotgun (WGS) entry which is preliminary data.</text>
</comment>
<dbReference type="InterPro" id="IPR021253">
    <property type="entry name" value="ZrgA-like"/>
</dbReference>
<dbReference type="AlphaFoldDB" id="A0A840U4K9"/>
<dbReference type="Proteomes" id="UP000591735">
    <property type="component" value="Unassembled WGS sequence"/>
</dbReference>
<keyword evidence="2" id="KW-0732">Signal</keyword>
<feature type="signal peptide" evidence="2">
    <location>
        <begin position="1"/>
        <end position="21"/>
    </location>
</feature>
<evidence type="ECO:0000313" key="4">
    <source>
        <dbReference type="Proteomes" id="UP000591735"/>
    </source>
</evidence>
<name>A0A840U4K9_9GAMM</name>
<feature type="region of interest" description="Disordered" evidence="1">
    <location>
        <begin position="96"/>
        <end position="119"/>
    </location>
</feature>
<dbReference type="RefSeq" id="WP_183699063.1">
    <property type="nucleotide sequence ID" value="NZ_JACHFE010000001.1"/>
</dbReference>